<evidence type="ECO:0000313" key="3">
    <source>
        <dbReference type="Proteomes" id="UP000191110"/>
    </source>
</evidence>
<keyword evidence="2" id="KW-0808">Transferase</keyword>
<organism evidence="2 3">
    <name type="scientific">Solemya pervernicosa gill symbiont</name>
    <dbReference type="NCBI Taxonomy" id="642797"/>
    <lineage>
        <taxon>Bacteria</taxon>
        <taxon>Pseudomonadati</taxon>
        <taxon>Pseudomonadota</taxon>
        <taxon>Gammaproteobacteria</taxon>
        <taxon>sulfur-oxidizing symbionts</taxon>
    </lineage>
</organism>
<dbReference type="GO" id="GO:0032259">
    <property type="term" value="P:methylation"/>
    <property type="evidence" value="ECO:0007669"/>
    <property type="project" value="UniProtKB-KW"/>
</dbReference>
<keyword evidence="3" id="KW-1185">Reference proteome</keyword>
<dbReference type="Proteomes" id="UP000191110">
    <property type="component" value="Unassembled WGS sequence"/>
</dbReference>
<dbReference type="Pfam" id="PF08241">
    <property type="entry name" value="Methyltransf_11"/>
    <property type="match status" value="1"/>
</dbReference>
<gene>
    <name evidence="2" type="ORF">BOW53_13140</name>
</gene>
<sequence>MHYTAMEHGRLFFETYCNQKDTKHIVEIGSQDVNGSLRSVAPKYFKYTGIDFVEGNGVDILLTDPYSIPLEDESVDFVVTSSVLEHSEFFWLLFNEMLRILKPNGLLYINAPSNGDFHRYPVDCWRFYPDSGKALENWGRKSGYSTILIESFVGKQEREYWNDFVAVFLKNDNFIANHPHRILNQITSFTNGKTHENSDFINYRGVAIFAEACFGHPSPILRRSLALSTTNRQTASTIAD</sequence>
<reference evidence="2 3" key="1">
    <citation type="submission" date="2016-11" db="EMBL/GenBank/DDBJ databases">
        <title>Mixed transmission modes and dynamic genome evolution in an obligate animal-bacterial symbiosis.</title>
        <authorList>
            <person name="Russell S.L."/>
            <person name="Corbett-Detig R.B."/>
            <person name="Cavanaugh C.M."/>
        </authorList>
    </citation>
    <scope>NUCLEOTIDE SEQUENCE [LARGE SCALE GENOMIC DNA]</scope>
    <source>
        <strain evidence="2">Sveles-Q1</strain>
    </source>
</reference>
<dbReference type="InterPro" id="IPR013216">
    <property type="entry name" value="Methyltransf_11"/>
</dbReference>
<accession>A0A1T2L1Y8</accession>
<dbReference type="GO" id="GO:0008757">
    <property type="term" value="F:S-adenosylmethionine-dependent methyltransferase activity"/>
    <property type="evidence" value="ECO:0007669"/>
    <property type="project" value="InterPro"/>
</dbReference>
<keyword evidence="2" id="KW-0489">Methyltransferase</keyword>
<dbReference type="EMBL" id="MPRL01000062">
    <property type="protein sequence ID" value="OOZ39074.1"/>
    <property type="molecule type" value="Genomic_DNA"/>
</dbReference>
<protein>
    <submittedName>
        <fullName evidence="2">Methyltransferase type 11</fullName>
    </submittedName>
</protein>
<comment type="caution">
    <text evidence="2">The sequence shown here is derived from an EMBL/GenBank/DDBJ whole genome shotgun (WGS) entry which is preliminary data.</text>
</comment>
<name>A0A1T2L1Y8_9GAMM</name>
<dbReference type="AlphaFoldDB" id="A0A1T2L1Y8"/>
<feature type="domain" description="Methyltransferase type 11" evidence="1">
    <location>
        <begin position="56"/>
        <end position="109"/>
    </location>
</feature>
<dbReference type="OrthoDB" id="9816424at2"/>
<evidence type="ECO:0000313" key="2">
    <source>
        <dbReference type="EMBL" id="OOZ39074.1"/>
    </source>
</evidence>
<dbReference type="SUPFAM" id="SSF53335">
    <property type="entry name" value="S-adenosyl-L-methionine-dependent methyltransferases"/>
    <property type="match status" value="1"/>
</dbReference>
<dbReference type="InterPro" id="IPR029063">
    <property type="entry name" value="SAM-dependent_MTases_sf"/>
</dbReference>
<dbReference type="CDD" id="cd02440">
    <property type="entry name" value="AdoMet_MTases"/>
    <property type="match status" value="1"/>
</dbReference>
<dbReference type="Gene3D" id="3.40.50.150">
    <property type="entry name" value="Vaccinia Virus protein VP39"/>
    <property type="match status" value="1"/>
</dbReference>
<proteinExistence type="predicted"/>
<evidence type="ECO:0000259" key="1">
    <source>
        <dbReference type="Pfam" id="PF08241"/>
    </source>
</evidence>